<evidence type="ECO:0000256" key="6">
    <source>
        <dbReference type="ARBA" id="ARBA00022989"/>
    </source>
</evidence>
<evidence type="ECO:0000256" key="4">
    <source>
        <dbReference type="ARBA" id="ARBA00022475"/>
    </source>
</evidence>
<keyword evidence="5 9" id="KW-0812">Transmembrane</keyword>
<evidence type="ECO:0000256" key="3">
    <source>
        <dbReference type="ARBA" id="ARBA00022448"/>
    </source>
</evidence>
<keyword evidence="7 8" id="KW-0472">Membrane</keyword>
<evidence type="ECO:0000313" key="10">
    <source>
        <dbReference type="EMBL" id="SDC20485.1"/>
    </source>
</evidence>
<dbReference type="STRING" id="361279.SAMN05421663_101654"/>
<evidence type="ECO:0000256" key="8">
    <source>
        <dbReference type="PIRNR" id="PIRNR037778"/>
    </source>
</evidence>
<gene>
    <name evidence="10" type="ORF">SAMN05421663_101654</name>
</gene>
<comment type="subcellular location">
    <subcellularLocation>
        <location evidence="1">Cell membrane</location>
        <topology evidence="1">Multi-pass membrane protein</topology>
    </subcellularLocation>
</comment>
<reference evidence="11" key="1">
    <citation type="submission" date="2016-10" db="EMBL/GenBank/DDBJ databases">
        <authorList>
            <person name="Varghese N."/>
            <person name="Submissions S."/>
        </authorList>
    </citation>
    <scope>NUCLEOTIDE SEQUENCE [LARGE SCALE GENOMIC DNA]</scope>
    <source>
        <strain evidence="11">DSM 21620</strain>
    </source>
</reference>
<name>A0A1G6JPW8_9BACI</name>
<keyword evidence="4 8" id="KW-1003">Cell membrane</keyword>
<feature type="transmembrane region" description="Helical" evidence="9">
    <location>
        <begin position="12"/>
        <end position="31"/>
    </location>
</feature>
<protein>
    <recommendedName>
        <fullName evidence="8">Riboflavin transporter</fullName>
    </recommendedName>
</protein>
<evidence type="ECO:0000256" key="1">
    <source>
        <dbReference type="ARBA" id="ARBA00004651"/>
    </source>
</evidence>
<dbReference type="GO" id="GO:0032217">
    <property type="term" value="F:riboflavin transmembrane transporter activity"/>
    <property type="evidence" value="ECO:0007669"/>
    <property type="project" value="UniProtKB-UniRule"/>
</dbReference>
<keyword evidence="6 9" id="KW-1133">Transmembrane helix</keyword>
<evidence type="ECO:0000256" key="7">
    <source>
        <dbReference type="ARBA" id="ARBA00023136"/>
    </source>
</evidence>
<accession>A0A1G6JPW8</accession>
<dbReference type="EMBL" id="FMZB01000001">
    <property type="protein sequence ID" value="SDC20485.1"/>
    <property type="molecule type" value="Genomic_DNA"/>
</dbReference>
<comment type="function">
    <text evidence="8">Probably a riboflavin-binding protein that interacts with the energy-coupling factor (ECF) ABC-transporter complex.</text>
</comment>
<evidence type="ECO:0000256" key="9">
    <source>
        <dbReference type="SAM" id="Phobius"/>
    </source>
</evidence>
<evidence type="ECO:0000256" key="2">
    <source>
        <dbReference type="ARBA" id="ARBA00005540"/>
    </source>
</evidence>
<dbReference type="InterPro" id="IPR024529">
    <property type="entry name" value="ECF_trnsprt_substrate-spec"/>
</dbReference>
<sequence length="192" mass="20630">MRSSKLTKTITFALLGAISMVLMLLNFPLPILPSYLKIDFSEIPVLIAALLFSPLAGVAVEAIKNLLYLIFTGAGDPVGVAANFLAGMLFVMPVAYFYHKFKAGKKTLISGLATGTVAMAVGMSVLNYFIVLPLYSIFLGSPVMSDNAKWVAVTAGILPFNLVKGIVIAIVFVPLFAKLKPWFAKRNRTAAV</sequence>
<dbReference type="Gene3D" id="1.10.1760.20">
    <property type="match status" value="1"/>
</dbReference>
<evidence type="ECO:0000313" key="11">
    <source>
        <dbReference type="Proteomes" id="UP000198666"/>
    </source>
</evidence>
<feature type="transmembrane region" description="Helical" evidence="9">
    <location>
        <begin position="111"/>
        <end position="138"/>
    </location>
</feature>
<dbReference type="InterPro" id="IPR025720">
    <property type="entry name" value="RibU"/>
</dbReference>
<dbReference type="Proteomes" id="UP000198666">
    <property type="component" value="Unassembled WGS sequence"/>
</dbReference>
<feature type="transmembrane region" description="Helical" evidence="9">
    <location>
        <begin position="43"/>
        <end position="60"/>
    </location>
</feature>
<feature type="transmembrane region" description="Helical" evidence="9">
    <location>
        <begin position="80"/>
        <end position="99"/>
    </location>
</feature>
<dbReference type="AlphaFoldDB" id="A0A1G6JPW8"/>
<dbReference type="PIRSF" id="PIRSF037778">
    <property type="entry name" value="UCP037778_transp_RibU"/>
    <property type="match status" value="1"/>
</dbReference>
<dbReference type="RefSeq" id="WP_093725804.1">
    <property type="nucleotide sequence ID" value="NZ_FMZB01000001.1"/>
</dbReference>
<feature type="transmembrane region" description="Helical" evidence="9">
    <location>
        <begin position="150"/>
        <end position="177"/>
    </location>
</feature>
<evidence type="ECO:0000256" key="5">
    <source>
        <dbReference type="ARBA" id="ARBA00022692"/>
    </source>
</evidence>
<keyword evidence="3 8" id="KW-0813">Transport</keyword>
<dbReference type="PANTHER" id="PTHR38438:SF1">
    <property type="entry name" value="RIBOFLAVIN TRANSPORTER RIBU"/>
    <property type="match status" value="1"/>
</dbReference>
<dbReference type="PANTHER" id="PTHR38438">
    <property type="entry name" value="RIBOFLAVIN TRANSPORTER RIBU"/>
    <property type="match status" value="1"/>
</dbReference>
<proteinExistence type="inferred from homology"/>
<comment type="similarity">
    <text evidence="2 8">Belongs to the prokaryotic riboflavin transporter (P-RFT) (TC 2.A.87) family.</text>
</comment>
<keyword evidence="11" id="KW-1185">Reference proteome</keyword>
<dbReference type="Pfam" id="PF12822">
    <property type="entry name" value="ECF_trnsprt"/>
    <property type="match status" value="1"/>
</dbReference>
<dbReference type="OrthoDB" id="9809216at2"/>
<dbReference type="GO" id="GO:0005886">
    <property type="term" value="C:plasma membrane"/>
    <property type="evidence" value="ECO:0007669"/>
    <property type="project" value="UniProtKB-SubCell"/>
</dbReference>
<organism evidence="10 11">
    <name type="scientific">Terribacillus halophilus</name>
    <dbReference type="NCBI Taxonomy" id="361279"/>
    <lineage>
        <taxon>Bacteria</taxon>
        <taxon>Bacillati</taxon>
        <taxon>Bacillota</taxon>
        <taxon>Bacilli</taxon>
        <taxon>Bacillales</taxon>
        <taxon>Bacillaceae</taxon>
        <taxon>Terribacillus</taxon>
    </lineage>
</organism>